<dbReference type="NCBIfam" id="NF038133">
    <property type="entry name" value="choice_anch_L"/>
    <property type="match status" value="1"/>
</dbReference>
<sequence>MLSFLKRYNFYLILILTLISKCSFAQTIFVNPPANSNSNLLPSQLVKEILLEGGECSGISNFQLKDNTSAPFPNPTRSWGYFERGNSDFPFEKGIVLTSGFAIDAIGPSEQETLSKGNRTWLGDADAEALAGVITYNSTVFEFDFVPQGNTISFNYIFASEEYPEWACSQYNDVFGFIISGPGIVNDPGLSGKNIALLPNGNPVTINNVNDQECGDDTYYVGGDFQDIGYDGRTTPLTAFAEVIPGQTYHIRLLVSDSGDERYDSAVFLEAGSFNLGLNIVDEQGIDVGENKYICGVDSYTLYIDSDNPSLQLQWYKDGNSIPGANSNLLTVSESGFYSINAISETCSQEDGVTVLFDAFEINAGEDFSLCSGEAWINLEYDILGEMTFQWQLNGEIITEATSDSLLISQHGTYVVTAYSSLGCIGTDSVMVSEGNGFVISNIEVGVDYIMIRASGGEEPYQYSIDGSTWQSDNYFYDLPSGDYTAYARSADGCIASKSFSVFNIPTLFTPNGDGINDTWRIKGVENYPNSQISIFDRHGRNVYESHLNSNEIWNGFFKNGKKAPTQDYWYILKIANDRTYSGTITVKSRSEKGM</sequence>
<keyword evidence="2" id="KW-1185">Reference proteome</keyword>
<accession>A0A1W2BDW2</accession>
<dbReference type="NCBIfam" id="TIGR04131">
    <property type="entry name" value="Bac_Flav_CTERM"/>
    <property type="match status" value="1"/>
</dbReference>
<name>A0A1W2BDW2_9FLAO</name>
<dbReference type="EMBL" id="FWXS01000006">
    <property type="protein sequence ID" value="SMC71165.1"/>
    <property type="molecule type" value="Genomic_DNA"/>
</dbReference>
<dbReference type="STRING" id="1434700.SAMN06296427_106104"/>
<dbReference type="Pfam" id="PF13585">
    <property type="entry name" value="CHU_C"/>
    <property type="match status" value="1"/>
</dbReference>
<proteinExistence type="predicted"/>
<dbReference type="Proteomes" id="UP000192393">
    <property type="component" value="Unassembled WGS sequence"/>
</dbReference>
<organism evidence="1 2">
    <name type="scientific">Moheibacter sediminis</name>
    <dbReference type="NCBI Taxonomy" id="1434700"/>
    <lineage>
        <taxon>Bacteria</taxon>
        <taxon>Pseudomonadati</taxon>
        <taxon>Bacteroidota</taxon>
        <taxon>Flavobacteriia</taxon>
        <taxon>Flavobacteriales</taxon>
        <taxon>Weeksellaceae</taxon>
        <taxon>Moheibacter</taxon>
    </lineage>
</organism>
<gene>
    <name evidence="1" type="ORF">SAMN06296427_106104</name>
</gene>
<dbReference type="InterPro" id="IPR049804">
    <property type="entry name" value="Choice_anch_L"/>
</dbReference>
<evidence type="ECO:0000313" key="2">
    <source>
        <dbReference type="Proteomes" id="UP000192393"/>
    </source>
</evidence>
<evidence type="ECO:0000313" key="1">
    <source>
        <dbReference type="EMBL" id="SMC71165.1"/>
    </source>
</evidence>
<dbReference type="AlphaFoldDB" id="A0A1W2BDW2"/>
<reference evidence="1 2" key="1">
    <citation type="submission" date="2017-04" db="EMBL/GenBank/DDBJ databases">
        <authorList>
            <person name="Afonso C.L."/>
            <person name="Miller P.J."/>
            <person name="Scott M.A."/>
            <person name="Spackman E."/>
            <person name="Goraichik I."/>
            <person name="Dimitrov K.M."/>
            <person name="Suarez D.L."/>
            <person name="Swayne D.E."/>
        </authorList>
    </citation>
    <scope>NUCLEOTIDE SEQUENCE [LARGE SCALE GENOMIC DNA]</scope>
    <source>
        <strain evidence="1 2">CGMCC 1.12708</strain>
    </source>
</reference>
<protein>
    <submittedName>
        <fullName evidence="1">Gliding motility-associated C-terminal domain-containing protein</fullName>
    </submittedName>
</protein>
<dbReference type="InterPro" id="IPR026341">
    <property type="entry name" value="T9SS_type_B"/>
</dbReference>